<dbReference type="InterPro" id="IPR002656">
    <property type="entry name" value="Acyl_transf_3_dom"/>
</dbReference>
<evidence type="ECO:0000256" key="1">
    <source>
        <dbReference type="SAM" id="MobiDB-lite"/>
    </source>
</evidence>
<dbReference type="Proteomes" id="UP001223072">
    <property type="component" value="Unassembled WGS sequence"/>
</dbReference>
<feature type="transmembrane region" description="Helical" evidence="2">
    <location>
        <begin position="109"/>
        <end position="126"/>
    </location>
</feature>
<gene>
    <name evidence="4" type="ORF">QFZ49_007979</name>
</gene>
<evidence type="ECO:0000256" key="2">
    <source>
        <dbReference type="SAM" id="Phobius"/>
    </source>
</evidence>
<keyword evidence="2" id="KW-1133">Transmembrane helix</keyword>
<feature type="transmembrane region" description="Helical" evidence="2">
    <location>
        <begin position="301"/>
        <end position="318"/>
    </location>
</feature>
<feature type="transmembrane region" description="Helical" evidence="2">
    <location>
        <begin position="394"/>
        <end position="412"/>
    </location>
</feature>
<feature type="domain" description="Acyltransferase 3" evidence="3">
    <location>
        <begin position="106"/>
        <end position="439"/>
    </location>
</feature>
<feature type="transmembrane region" description="Helical" evidence="2">
    <location>
        <begin position="270"/>
        <end position="295"/>
    </location>
</feature>
<keyword evidence="5" id="KW-1185">Reference proteome</keyword>
<evidence type="ECO:0000313" key="5">
    <source>
        <dbReference type="Proteomes" id="UP001223072"/>
    </source>
</evidence>
<feature type="transmembrane region" description="Helical" evidence="2">
    <location>
        <begin position="176"/>
        <end position="196"/>
    </location>
</feature>
<dbReference type="Pfam" id="PF01757">
    <property type="entry name" value="Acyl_transf_3"/>
    <property type="match status" value="1"/>
</dbReference>
<feature type="transmembrane region" description="Helical" evidence="2">
    <location>
        <begin position="132"/>
        <end position="155"/>
    </location>
</feature>
<dbReference type="InterPro" id="IPR050879">
    <property type="entry name" value="Acyltransferase_3"/>
</dbReference>
<reference evidence="4 5" key="1">
    <citation type="submission" date="2023-07" db="EMBL/GenBank/DDBJ databases">
        <title>Comparative genomics of wheat-associated soil bacteria to identify genetic determinants of phenazine resistance.</title>
        <authorList>
            <person name="Mouncey N."/>
        </authorList>
    </citation>
    <scope>NUCLEOTIDE SEQUENCE [LARGE SCALE GENOMIC DNA]</scope>
    <source>
        <strain evidence="4 5">W2I16</strain>
    </source>
</reference>
<protein>
    <submittedName>
        <fullName evidence="4">Peptidoglycan/LPS O-acetylase OafA/YrhL</fullName>
    </submittedName>
</protein>
<dbReference type="EMBL" id="JAUSZS010000009">
    <property type="protein sequence ID" value="MDQ0937997.1"/>
    <property type="molecule type" value="Genomic_DNA"/>
</dbReference>
<proteinExistence type="predicted"/>
<feature type="region of interest" description="Disordered" evidence="1">
    <location>
        <begin position="1"/>
        <end position="51"/>
    </location>
</feature>
<comment type="caution">
    <text evidence="4">The sequence shown here is derived from an EMBL/GenBank/DDBJ whole genome shotgun (WGS) entry which is preliminary data.</text>
</comment>
<feature type="transmembrane region" description="Helical" evidence="2">
    <location>
        <begin position="330"/>
        <end position="354"/>
    </location>
</feature>
<evidence type="ECO:0000259" key="3">
    <source>
        <dbReference type="Pfam" id="PF01757"/>
    </source>
</evidence>
<name>A0ABU0S3I1_9ACTN</name>
<dbReference type="PANTHER" id="PTHR23028:SF53">
    <property type="entry name" value="ACYL_TRANSF_3 DOMAIN-CONTAINING PROTEIN"/>
    <property type="match status" value="1"/>
</dbReference>
<sequence length="459" mass="47243">MNEERHGRLPSGPVASYGYEHGSRLRARPVSERAYQHAEPGPRGGGGLRPAAGWPLGAEAGRVAEPAAGGRLPALLLQPAPAPVVEPVPVVVKGGWQEASGRRFRAVDGLRGAAVLAVLLFDTGMGGPYVSWAGAGVGVDVLLVLTGFLTALPLLRRATATGRTGAAGFLVRRAKRLVPALLVSVAVTLAGCWVLGSSRIVRDLGGELWSVALGRGGWSGWVRGRRLGVVPTLDAPLAPLWLWDVTARSVLVWSLLLAALCLVARRRLAVVALIAALLAGAVTVGAACGVLPGVGVVTGEQTLALPAGVAAACLVHLVERGGRTASRQVGVLVVVAGVGAATVLVVSAVLLGGGHGGNRYVVAVVLGAAVLTAALCGGRGPLVRLLSGEVLTEVGRMSYSLFLLHLPVYWLLRSGQHNLGDLSLFLVGGAVTWFLSLLVHYLLVERLAAGSWRRARAAG</sequence>
<feature type="transmembrane region" description="Helical" evidence="2">
    <location>
        <begin position="424"/>
        <end position="444"/>
    </location>
</feature>
<keyword evidence="2" id="KW-0812">Transmembrane</keyword>
<feature type="transmembrane region" description="Helical" evidence="2">
    <location>
        <begin position="360"/>
        <end position="382"/>
    </location>
</feature>
<feature type="transmembrane region" description="Helical" evidence="2">
    <location>
        <begin position="240"/>
        <end position="263"/>
    </location>
</feature>
<organism evidence="4 5">
    <name type="scientific">Streptomyces turgidiscabies</name>
    <dbReference type="NCBI Taxonomy" id="85558"/>
    <lineage>
        <taxon>Bacteria</taxon>
        <taxon>Bacillati</taxon>
        <taxon>Actinomycetota</taxon>
        <taxon>Actinomycetes</taxon>
        <taxon>Kitasatosporales</taxon>
        <taxon>Streptomycetaceae</taxon>
        <taxon>Streptomyces</taxon>
    </lineage>
</organism>
<dbReference type="RefSeq" id="WP_307631260.1">
    <property type="nucleotide sequence ID" value="NZ_JAUSZS010000009.1"/>
</dbReference>
<accession>A0ABU0S3I1</accession>
<keyword evidence="2" id="KW-0472">Membrane</keyword>
<evidence type="ECO:0000313" key="4">
    <source>
        <dbReference type="EMBL" id="MDQ0937997.1"/>
    </source>
</evidence>
<dbReference type="PANTHER" id="PTHR23028">
    <property type="entry name" value="ACETYLTRANSFERASE"/>
    <property type="match status" value="1"/>
</dbReference>